<dbReference type="PANTHER" id="PTHR12616">
    <property type="entry name" value="VACUOLAR PROTEIN SORTING VPS41"/>
    <property type="match status" value="1"/>
</dbReference>
<dbReference type="InterPro" id="IPR036322">
    <property type="entry name" value="WD40_repeat_dom_sf"/>
</dbReference>
<dbReference type="OrthoDB" id="289913at2759"/>
<dbReference type="Pfam" id="PF25066">
    <property type="entry name" value="TPR_VPS8_2"/>
    <property type="match status" value="1"/>
</dbReference>
<dbReference type="PANTHER" id="PTHR12616:SF8">
    <property type="entry name" value="VACUOLAR PROTEIN SORTING-ASSOCIATED PROTEIN 8 HOMOLOG"/>
    <property type="match status" value="1"/>
</dbReference>
<dbReference type="GO" id="GO:0034058">
    <property type="term" value="P:endosomal vesicle fusion"/>
    <property type="evidence" value="ECO:0007669"/>
    <property type="project" value="TreeGrafter"/>
</dbReference>
<dbReference type="GO" id="GO:0043495">
    <property type="term" value="F:protein-membrane adaptor activity"/>
    <property type="evidence" value="ECO:0007669"/>
    <property type="project" value="EnsemblFungi"/>
</dbReference>
<dbReference type="Proteomes" id="UP000000689">
    <property type="component" value="Chromosome 10"/>
</dbReference>
<dbReference type="GeneID" id="11494330"/>
<dbReference type="KEGG" id="ndi:NDAI_0J01790"/>
<dbReference type="InterPro" id="IPR059070">
    <property type="entry name" value="TPR_VPS8_2"/>
</dbReference>
<dbReference type="GO" id="GO:0032511">
    <property type="term" value="P:late endosome to vacuole transport via multivesicular body sorting pathway"/>
    <property type="evidence" value="ECO:0007669"/>
    <property type="project" value="EnsemblFungi"/>
</dbReference>
<dbReference type="GO" id="GO:0005770">
    <property type="term" value="C:late endosome"/>
    <property type="evidence" value="ECO:0007669"/>
    <property type="project" value="EnsemblFungi"/>
</dbReference>
<dbReference type="GO" id="GO:0032889">
    <property type="term" value="P:regulation of vacuole fusion, non-autophagic"/>
    <property type="evidence" value="ECO:0007669"/>
    <property type="project" value="EnsemblFungi"/>
</dbReference>
<organism evidence="5 6">
    <name type="scientific">Naumovozyma dairenensis (strain ATCC 10597 / BCRC 20456 / CBS 421 / NBRC 0211 / NRRL Y-12639)</name>
    <name type="common">Saccharomyces dairenensis</name>
    <dbReference type="NCBI Taxonomy" id="1071378"/>
    <lineage>
        <taxon>Eukaryota</taxon>
        <taxon>Fungi</taxon>
        <taxon>Dikarya</taxon>
        <taxon>Ascomycota</taxon>
        <taxon>Saccharomycotina</taxon>
        <taxon>Saccharomycetes</taxon>
        <taxon>Saccharomycetales</taxon>
        <taxon>Saccharomycetaceae</taxon>
        <taxon>Naumovozyma</taxon>
    </lineage>
</organism>
<dbReference type="InterPro" id="IPR015943">
    <property type="entry name" value="WD40/YVTN_repeat-like_dom_sf"/>
</dbReference>
<dbReference type="GO" id="GO:0031901">
    <property type="term" value="C:early endosome membrane"/>
    <property type="evidence" value="ECO:0007669"/>
    <property type="project" value="EnsemblFungi"/>
</dbReference>
<dbReference type="eggNOG" id="KOG2079">
    <property type="taxonomic scope" value="Eukaryota"/>
</dbReference>
<dbReference type="GO" id="GO:0007009">
    <property type="term" value="P:plasma membrane organization"/>
    <property type="evidence" value="ECO:0007669"/>
    <property type="project" value="EnsemblFungi"/>
</dbReference>
<dbReference type="HOGENOM" id="CLU_000917_0_1_1"/>
<dbReference type="SUPFAM" id="SSF50978">
    <property type="entry name" value="WD40 repeat-like"/>
    <property type="match status" value="1"/>
</dbReference>
<dbReference type="InterPro" id="IPR045111">
    <property type="entry name" value="Vps41/Vps8"/>
</dbReference>
<feature type="domain" description="VPS8-like TPR-like repeats" evidence="4">
    <location>
        <begin position="1233"/>
        <end position="1329"/>
    </location>
</feature>
<dbReference type="STRING" id="1071378.G0WGZ3"/>
<evidence type="ECO:0000259" key="3">
    <source>
        <dbReference type="Pfam" id="PF12816"/>
    </source>
</evidence>
<comment type="similarity">
    <text evidence="1">Belongs to the VPS8 family.</text>
</comment>
<feature type="compositionally biased region" description="Polar residues" evidence="2">
    <location>
        <begin position="72"/>
        <end position="88"/>
    </location>
</feature>
<dbReference type="GO" id="GO:0006623">
    <property type="term" value="P:protein targeting to vacuole"/>
    <property type="evidence" value="ECO:0007669"/>
    <property type="project" value="EnsemblFungi"/>
</dbReference>
<dbReference type="Pfam" id="PF12816">
    <property type="entry name" value="TPR_Vps8"/>
    <property type="match status" value="1"/>
</dbReference>
<dbReference type="InterPro" id="IPR025941">
    <property type="entry name" value="Vps8_central_dom"/>
</dbReference>
<dbReference type="OMA" id="NQLFFHQ"/>
<dbReference type="EMBL" id="HE580276">
    <property type="protein sequence ID" value="CCD27071.1"/>
    <property type="molecule type" value="Genomic_DNA"/>
</dbReference>
<protein>
    <submittedName>
        <fullName evidence="5">Uncharacterized protein</fullName>
    </submittedName>
</protein>
<dbReference type="GO" id="GO:0051020">
    <property type="term" value="F:GTPase binding"/>
    <property type="evidence" value="ECO:0007669"/>
    <property type="project" value="EnsemblFungi"/>
</dbReference>
<evidence type="ECO:0000256" key="2">
    <source>
        <dbReference type="SAM" id="MobiDB-lite"/>
    </source>
</evidence>
<dbReference type="GO" id="GO:0033263">
    <property type="term" value="C:CORVET complex"/>
    <property type="evidence" value="ECO:0007669"/>
    <property type="project" value="EnsemblFungi"/>
</dbReference>
<feature type="region of interest" description="Disordered" evidence="2">
    <location>
        <begin position="1"/>
        <end position="38"/>
    </location>
</feature>
<keyword evidence="6" id="KW-1185">Reference proteome</keyword>
<evidence type="ECO:0000313" key="5">
    <source>
        <dbReference type="EMBL" id="CCD27071.1"/>
    </source>
</evidence>
<evidence type="ECO:0000256" key="1">
    <source>
        <dbReference type="ARBA" id="ARBA00009422"/>
    </source>
</evidence>
<feature type="domain" description="Vacuolar protein sorting-associated protein 8 central" evidence="3">
    <location>
        <begin position="639"/>
        <end position="847"/>
    </location>
</feature>
<accession>G0WGZ3</accession>
<name>G0WGZ3_NAUDC</name>
<feature type="compositionally biased region" description="Low complexity" evidence="2">
    <location>
        <begin position="19"/>
        <end position="30"/>
    </location>
</feature>
<sequence length="1432" mass="164330">MQDDALHNDPLAESTTTASTVTDNMVTTNDNDSDIVPSDNTSLSTNYISLPASISPPIKTSGTPNYGPFTVEGNSNKLTSSTPSNQYSRADFSNVDNSENENDPSDPMTNESFFQMISDHSVSQGQESSDNSIVDNNKLIKWLNLNQICSIVSAYGNPTCFIPTKQFIIIGTSKGFVLIFNLKEHLQSILFPHVVDTNSKTSDNHNPAVGLKSSVQLLSISRDGTYLSAAYKSGDVFVWNLNLNMDYNQDDKNDIPGATDDNKPLDPLSAVLHINYHKGIRINGLAFVSNRHTGLLVSDSSGKIVFHSGHRNNFWKLVYNSKILWHQENENLLSSKMVSVSQRFSSSFKDNSKYKNNLIATLTTKSFIIISTNPHPSILFRERILSQISTPIYNYSTEWSPDKSMVAYSINNRINIFFLGEDLTVGRHPLSKSTSLLTESILSIQWVSNQLLGLLTISHQFFLVDIKCPNKILMKLDLLVHDLLIPPDKHFHYHNTRIYLMTLYNFKIGKFANWSDLILNLVQQGAYIKALRLIELFLNPNFSLAPILKLHSNQTIREKQLADSFYNLSLATLKHLLGEKNRKLGDKRAPFKASYNKIFDLFTLVLRVFSDIDSNSKTTLTRSFLEQSVDFFNNFTIGLYFESLSNLILQGTIKLISPTIFKEAIIFYANSGRFETIQNLVINLNPMTLDVDLAFRLCKKYNLNQILIYLWNKIFGDYTTPLGDFICLLTKNPQECMLLNQSADESLVFNYLGSILTGEQYPLTHVMLPVENGIQLKAKMDLYNFLLSGTLIPWPKKGANNDGDARSKYKLHTMRKTELDKEPIFPYFQLLLNYNVENTIAMLDRVFEDSIFNSIEVEDSFKQDSEGRIIKIDRKYIIDLIVDIIKQKQKQKQEEHKVEQLNETMVLHLAIFVSTNSAKYPQFIKLSRDTISLLISILCDYYDNHLRMECQKAIESILPFYSPPDPNMFILKLKERDYNRVLFSYYRRSKMTCELLEMALLSDNLNKDYDITLAEIFDFVLSNRDSRISTQSQRLSEQIVAHFDKILTDMGTVQTIEVIQRFDSNLHQTILDISDGRRQQKYLEYLAVNYANITTVNQVTTERNLFANEKMREIYTELSCQYKSEEELLAWIKTLNLKTVHVDKLIERLRSSKNFEPMAIVHEKLYDYDMMVNDLLQCIKIWFKSDTSQYQKLQRYVKLIIGVSDESSTAGEEKWTELIACLITIYSGIIESPQLRNACNRILQEIFVSLVHATGKAEAERFEVRKNDAFWKILARVLEHKGIVLMKAQHVNGLLRDIFSVYTVEECLSSLILKLFNDSSYSLVEMYTTLLKQGWSIKNDECEICGKKLWGVGLDPLNSIIWLAETKDINILEKDAIVDDIRSMSLDVVVFKCNHGYHQRCLENLKQTSTNFRCLMHDRIKDESTKEEQYDL</sequence>
<feature type="region of interest" description="Disordered" evidence="2">
    <location>
        <begin position="55"/>
        <end position="111"/>
    </location>
</feature>
<reference evidence="5 6" key="1">
    <citation type="journal article" date="2011" name="Proc. Natl. Acad. Sci. U.S.A.">
        <title>Evolutionary erosion of yeast sex chromosomes by mating-type switching accidents.</title>
        <authorList>
            <person name="Gordon J.L."/>
            <person name="Armisen D."/>
            <person name="Proux-Wera E."/>
            <person name="Oheigeartaigh S.S."/>
            <person name="Byrne K.P."/>
            <person name="Wolfe K.H."/>
        </authorList>
    </citation>
    <scope>NUCLEOTIDE SEQUENCE [LARGE SCALE GENOMIC DNA]</scope>
    <source>
        <strain evidence="6">ATCC 10597 / BCRC 20456 / CBS 421 / NBRC 0211 / NRRL Y-12639</strain>
    </source>
</reference>
<dbReference type="GO" id="GO:0030897">
    <property type="term" value="C:HOPS complex"/>
    <property type="evidence" value="ECO:0007669"/>
    <property type="project" value="TreeGrafter"/>
</dbReference>
<proteinExistence type="inferred from homology"/>
<dbReference type="Gene3D" id="2.130.10.10">
    <property type="entry name" value="YVTN repeat-like/Quinoprotein amine dehydrogenase"/>
    <property type="match status" value="1"/>
</dbReference>
<dbReference type="Pfam" id="PF23410">
    <property type="entry name" value="Beta-prop_VPS8"/>
    <property type="match status" value="1"/>
</dbReference>
<dbReference type="RefSeq" id="XP_003672314.1">
    <property type="nucleotide sequence ID" value="XM_003672266.1"/>
</dbReference>
<gene>
    <name evidence="5" type="primary">NDAI0J01790</name>
    <name evidence="5" type="ordered locus">NDAI_0J01790</name>
</gene>
<dbReference type="GO" id="GO:0099022">
    <property type="term" value="P:vesicle tethering"/>
    <property type="evidence" value="ECO:0007669"/>
    <property type="project" value="EnsemblFungi"/>
</dbReference>
<dbReference type="Pfam" id="PF23413">
    <property type="entry name" value="zf_RING_Vps8_fungal"/>
    <property type="match status" value="1"/>
</dbReference>
<evidence type="ECO:0000259" key="4">
    <source>
        <dbReference type="Pfam" id="PF25066"/>
    </source>
</evidence>
<evidence type="ECO:0000313" key="6">
    <source>
        <dbReference type="Proteomes" id="UP000000689"/>
    </source>
</evidence>